<evidence type="ECO:0000313" key="2">
    <source>
        <dbReference type="EMBL" id="KYF81926.1"/>
    </source>
</evidence>
<accession>A0A150RPL6</accession>
<feature type="compositionally biased region" description="Low complexity" evidence="1">
    <location>
        <begin position="38"/>
        <end position="56"/>
    </location>
</feature>
<protein>
    <submittedName>
        <fullName evidence="2">Uncharacterized protein</fullName>
    </submittedName>
</protein>
<name>A0A150RPL6_SORCE</name>
<proteinExistence type="predicted"/>
<evidence type="ECO:0000256" key="1">
    <source>
        <dbReference type="SAM" id="MobiDB-lite"/>
    </source>
</evidence>
<reference evidence="2 3" key="1">
    <citation type="submission" date="2014-02" db="EMBL/GenBank/DDBJ databases">
        <title>The small core and large imbalanced accessory genome model reveals a collaborative survival strategy of Sorangium cellulosum strains in nature.</title>
        <authorList>
            <person name="Han K."/>
            <person name="Peng R."/>
            <person name="Blom J."/>
            <person name="Li Y.-Z."/>
        </authorList>
    </citation>
    <scope>NUCLEOTIDE SEQUENCE [LARGE SCALE GENOMIC DNA]</scope>
    <source>
        <strain evidence="2 3">So0011-07</strain>
    </source>
</reference>
<dbReference type="AlphaFoldDB" id="A0A150RPL6"/>
<feature type="region of interest" description="Disordered" evidence="1">
    <location>
        <begin position="16"/>
        <end position="62"/>
    </location>
</feature>
<dbReference type="EMBL" id="JEMB01002333">
    <property type="protein sequence ID" value="KYF81926.1"/>
    <property type="molecule type" value="Genomic_DNA"/>
</dbReference>
<organism evidence="2 3">
    <name type="scientific">Sorangium cellulosum</name>
    <name type="common">Polyangium cellulosum</name>
    <dbReference type="NCBI Taxonomy" id="56"/>
    <lineage>
        <taxon>Bacteria</taxon>
        <taxon>Pseudomonadati</taxon>
        <taxon>Myxococcota</taxon>
        <taxon>Polyangia</taxon>
        <taxon>Polyangiales</taxon>
        <taxon>Polyangiaceae</taxon>
        <taxon>Sorangium</taxon>
    </lineage>
</organism>
<dbReference type="Proteomes" id="UP000075635">
    <property type="component" value="Unassembled WGS sequence"/>
</dbReference>
<gene>
    <name evidence="2" type="ORF">BE17_20370</name>
</gene>
<comment type="caution">
    <text evidence="2">The sequence shown here is derived from an EMBL/GenBank/DDBJ whole genome shotgun (WGS) entry which is preliminary data.</text>
</comment>
<evidence type="ECO:0000313" key="3">
    <source>
        <dbReference type="Proteomes" id="UP000075635"/>
    </source>
</evidence>
<sequence>MALSLLVFFGISCDRSASRSGGAATAAPGSSEPKAHAEVPASSVPAEPAAATAPAELEPPRGTGVQEFVPLSTLAACKAKSGDIATYILREGMGIAGRADGSFGAVWLVDLKGGDAQIAFAGFDSDARQIARARAISITREPGLRIFSTGDAWTVTWFDAEGLAYARPRWETNPPAEILRIGAIGKDVSEHVALAPAPGGALVAAAPFGAERNQLGVFQFAPVDPAQPQLKAVGVTRHTKKPRWPAVAADAAGGYLVAWHDEDDGSIRASRFDASGREGNAHLVARPQSGDRSAVATQEAPDKDRRLGLVATGGAGALLLWNEGATLIARALDAEARPRGAPWVIGKGKWRAVAPSGDGALVAWVGHDGKAEGQPLLVKLAADGAPSARGLRVSDGVNPVKDSPSLAVAGERVGVAWTEAMSPGVSTKRAVLRVLERACIP</sequence>
<feature type="compositionally biased region" description="Low complexity" evidence="1">
    <location>
        <begin position="18"/>
        <end position="31"/>
    </location>
</feature>